<dbReference type="Pfam" id="PF10509">
    <property type="entry name" value="GalKase_gal_bdg"/>
    <property type="match status" value="1"/>
</dbReference>
<organism evidence="7 8">
    <name type="scientific">Candidatus Anaerobutyricum stercoripullorum</name>
    <dbReference type="NCBI Taxonomy" id="2838456"/>
    <lineage>
        <taxon>Bacteria</taxon>
        <taxon>Bacillati</taxon>
        <taxon>Bacillota</taxon>
        <taxon>Clostridia</taxon>
        <taxon>Lachnospirales</taxon>
        <taxon>Lachnospiraceae</taxon>
        <taxon>Anaerobutyricum</taxon>
    </lineage>
</organism>
<dbReference type="Pfam" id="PF00288">
    <property type="entry name" value="GHMP_kinases_N"/>
    <property type="match status" value="1"/>
</dbReference>
<evidence type="ECO:0000256" key="3">
    <source>
        <dbReference type="ARBA" id="ARBA00022777"/>
    </source>
</evidence>
<comment type="similarity">
    <text evidence="1">Belongs to the GHMP kinase family. GalK subfamily.</text>
</comment>
<dbReference type="PIRSF" id="PIRSF000530">
    <property type="entry name" value="Galactokinase"/>
    <property type="match status" value="1"/>
</dbReference>
<keyword evidence="3" id="KW-0418">Kinase</keyword>
<dbReference type="Proteomes" id="UP000886805">
    <property type="component" value="Unassembled WGS sequence"/>
</dbReference>
<dbReference type="Gene3D" id="3.30.230.10">
    <property type="match status" value="1"/>
</dbReference>
<dbReference type="Gene3D" id="3.30.70.890">
    <property type="entry name" value="GHMP kinase, C-terminal domain"/>
    <property type="match status" value="1"/>
</dbReference>
<proteinExistence type="inferred from homology"/>
<protein>
    <submittedName>
        <fullName evidence="7">Galactokinase</fullName>
    </submittedName>
</protein>
<evidence type="ECO:0000256" key="4">
    <source>
        <dbReference type="ARBA" id="ARBA00022840"/>
    </source>
</evidence>
<dbReference type="GO" id="GO:0005524">
    <property type="term" value="F:ATP binding"/>
    <property type="evidence" value="ECO:0007669"/>
    <property type="project" value="UniProtKB-KW"/>
</dbReference>
<dbReference type="PANTHER" id="PTHR10457">
    <property type="entry name" value="MEVALONATE KINASE/GALACTOKINASE"/>
    <property type="match status" value="1"/>
</dbReference>
<name>A0A9D1X3I4_9FIRM</name>
<dbReference type="GO" id="GO:0006012">
    <property type="term" value="P:galactose metabolic process"/>
    <property type="evidence" value="ECO:0007669"/>
    <property type="project" value="InterPro"/>
</dbReference>
<dbReference type="InterPro" id="IPR020568">
    <property type="entry name" value="Ribosomal_Su5_D2-typ_SF"/>
</dbReference>
<keyword evidence="2" id="KW-0547">Nucleotide-binding</keyword>
<dbReference type="AlphaFoldDB" id="A0A9D1X3I4"/>
<dbReference type="InterPro" id="IPR000705">
    <property type="entry name" value="Galactokinase"/>
</dbReference>
<dbReference type="EMBL" id="DXEQ01000062">
    <property type="protein sequence ID" value="HIX71806.1"/>
    <property type="molecule type" value="Genomic_DNA"/>
</dbReference>
<evidence type="ECO:0000256" key="1">
    <source>
        <dbReference type="ARBA" id="ARBA00006566"/>
    </source>
</evidence>
<feature type="domain" description="Galactokinase N-terminal" evidence="6">
    <location>
        <begin position="43"/>
        <end position="91"/>
    </location>
</feature>
<evidence type="ECO:0000313" key="8">
    <source>
        <dbReference type="Proteomes" id="UP000886805"/>
    </source>
</evidence>
<dbReference type="GO" id="GO:0004335">
    <property type="term" value="F:galactokinase activity"/>
    <property type="evidence" value="ECO:0007669"/>
    <property type="project" value="InterPro"/>
</dbReference>
<gene>
    <name evidence="7" type="ORF">H9849_02165</name>
</gene>
<dbReference type="InterPro" id="IPR014721">
    <property type="entry name" value="Ribsml_uS5_D2-typ_fold_subgr"/>
</dbReference>
<dbReference type="InterPro" id="IPR006206">
    <property type="entry name" value="Mevalonate/galactokinase"/>
</dbReference>
<dbReference type="GO" id="GO:0005829">
    <property type="term" value="C:cytosol"/>
    <property type="evidence" value="ECO:0007669"/>
    <property type="project" value="TreeGrafter"/>
</dbReference>
<evidence type="ECO:0000259" key="5">
    <source>
        <dbReference type="Pfam" id="PF00288"/>
    </source>
</evidence>
<evidence type="ECO:0000259" key="6">
    <source>
        <dbReference type="Pfam" id="PF10509"/>
    </source>
</evidence>
<keyword evidence="4" id="KW-0067">ATP-binding</keyword>
<evidence type="ECO:0000313" key="7">
    <source>
        <dbReference type="EMBL" id="HIX71806.1"/>
    </source>
</evidence>
<dbReference type="InterPro" id="IPR006204">
    <property type="entry name" value="GHMP_kinase_N_dom"/>
</dbReference>
<accession>A0A9D1X3I4</accession>
<dbReference type="PANTHER" id="PTHR10457:SF7">
    <property type="entry name" value="GALACTOKINASE-RELATED"/>
    <property type="match status" value="1"/>
</dbReference>
<dbReference type="InterPro" id="IPR036554">
    <property type="entry name" value="GHMP_kinase_C_sf"/>
</dbReference>
<sequence length="427" mass="46951">MAKTTGVLKEEFRNGVHRDLLMDIYEDESLLDYQTERYIKALESYEELYGEQEVEIYSAPGRSEVGGNHTDHQHGKVLAASINLDIIAVVSGRDDNVIEIKSEGYPKNTVDLASLDIVKREKGTSLALIRGVASRIREMGYKIGGFQAYATSDVLSGSGMSSSAAYEVIIGTILSGLYNDMKLDAVDIAKYGQYAENVYFGKPCGLMDQTACSVGGLIHIDFADPFNTIVKKVNVDFDAYDHCLCITDTKGSHADLTDDYASIPEDMKKVAAYFGKEVLREVDEDAFYKDLANVRKHLGDRPVLRAIHFFEEEKRVDREIAALEQGDFEGFKRWVKESGASSFQYLQNVFTVKDLNGQGLSVGLAVSDVVLGEKGVSRVHGGGFAGTIQAFVPGSMVQDYKKALDGVFGEGSCHVLKVRKYGGMKVL</sequence>
<dbReference type="SUPFAM" id="SSF54211">
    <property type="entry name" value="Ribosomal protein S5 domain 2-like"/>
    <property type="match status" value="1"/>
</dbReference>
<dbReference type="SUPFAM" id="SSF55060">
    <property type="entry name" value="GHMP Kinase, C-terminal domain"/>
    <property type="match status" value="1"/>
</dbReference>
<evidence type="ECO:0000256" key="2">
    <source>
        <dbReference type="ARBA" id="ARBA00022741"/>
    </source>
</evidence>
<reference evidence="7" key="1">
    <citation type="journal article" date="2021" name="PeerJ">
        <title>Extensive microbial diversity within the chicken gut microbiome revealed by metagenomics and culture.</title>
        <authorList>
            <person name="Gilroy R."/>
            <person name="Ravi A."/>
            <person name="Getino M."/>
            <person name="Pursley I."/>
            <person name="Horton D.L."/>
            <person name="Alikhan N.F."/>
            <person name="Baker D."/>
            <person name="Gharbi K."/>
            <person name="Hall N."/>
            <person name="Watson M."/>
            <person name="Adriaenssens E.M."/>
            <person name="Foster-Nyarko E."/>
            <person name="Jarju S."/>
            <person name="Secka A."/>
            <person name="Antonio M."/>
            <person name="Oren A."/>
            <person name="Chaudhuri R.R."/>
            <person name="La Ragione R."/>
            <person name="Hildebrand F."/>
            <person name="Pallen M.J."/>
        </authorList>
    </citation>
    <scope>NUCLEOTIDE SEQUENCE</scope>
    <source>
        <strain evidence="7">ChiSxjej3B15-1167</strain>
    </source>
</reference>
<dbReference type="PRINTS" id="PR00473">
    <property type="entry name" value="GALCTOKINASE"/>
</dbReference>
<feature type="domain" description="GHMP kinase N-terminal" evidence="5">
    <location>
        <begin position="128"/>
        <end position="216"/>
    </location>
</feature>
<reference evidence="7" key="2">
    <citation type="submission" date="2021-04" db="EMBL/GenBank/DDBJ databases">
        <authorList>
            <person name="Gilroy R."/>
        </authorList>
    </citation>
    <scope>NUCLEOTIDE SEQUENCE</scope>
    <source>
        <strain evidence="7">ChiSxjej3B15-1167</strain>
    </source>
</reference>
<keyword evidence="3" id="KW-0808">Transferase</keyword>
<comment type="caution">
    <text evidence="7">The sequence shown here is derived from an EMBL/GenBank/DDBJ whole genome shotgun (WGS) entry which is preliminary data.</text>
</comment>
<dbReference type="InterPro" id="IPR019539">
    <property type="entry name" value="GalKase_N"/>
</dbReference>
<dbReference type="PRINTS" id="PR00959">
    <property type="entry name" value="MEVGALKINASE"/>
</dbReference>